<feature type="region of interest" description="Disordered" evidence="1">
    <location>
        <begin position="300"/>
        <end position="326"/>
    </location>
</feature>
<dbReference type="Gramene" id="Manes.09G166100.5.v8.1">
    <property type="protein sequence ID" value="Manes.09G166100.5.v8.1.CDS"/>
    <property type="gene ID" value="Manes.09G166100.v8.1"/>
</dbReference>
<dbReference type="PANTHER" id="PTHR35701:SF1">
    <property type="entry name" value="OS11G0148400 PROTEIN"/>
    <property type="match status" value="1"/>
</dbReference>
<reference evidence="4" key="1">
    <citation type="journal article" date="2016" name="Nat. Biotechnol.">
        <title>Sequencing wild and cultivated cassava and related species reveals extensive interspecific hybridization and genetic diversity.</title>
        <authorList>
            <person name="Bredeson J.V."/>
            <person name="Lyons J.B."/>
            <person name="Prochnik S.E."/>
            <person name="Wu G.A."/>
            <person name="Ha C.M."/>
            <person name="Edsinger-Gonzales E."/>
            <person name="Grimwood J."/>
            <person name="Schmutz J."/>
            <person name="Rabbi I.Y."/>
            <person name="Egesi C."/>
            <person name="Nauluvula P."/>
            <person name="Lebot V."/>
            <person name="Ndunguru J."/>
            <person name="Mkamilo G."/>
            <person name="Bart R.S."/>
            <person name="Setter T.L."/>
            <person name="Gleadow R.M."/>
            <person name="Kulakow P."/>
            <person name="Ferguson M.E."/>
            <person name="Rounsley S."/>
            <person name="Rokhsar D.S."/>
        </authorList>
    </citation>
    <scope>NUCLEOTIDE SEQUENCE [LARGE SCALE GENOMIC DNA]</scope>
    <source>
        <strain evidence="4">cv. AM560-2</strain>
    </source>
</reference>
<sequence>MMVNVDDEGFGDFKMSPLNSTIHSNPTMVDGRDSPAAAANDDDDWGDFVNSGGLPHALSLPEIWKPLDPLGFATDQKMKRNDSESNQLGSAPGRVNSGIAEWEKPKGALPLSLFGDLEEEEEKESGAAGDPSFGDGGASLFSSKNIDSVNKGSSVIVNELVANLYKQNDPRNGSIADLNGSNSVEKTNKNETCSDLNLSSLNLGVVEPIRNAHPSDSSWDRVNPNANVLNANGKDELKLSSHWSNFDWGLNLNTNVINSNKDGANLVTEGVKSSTKGANSISVADTAKCDNGGDGWEFEDTQAKNPASDEISKTNHIKTSNGPVPNLTEVNSSWNELSSGFNECNSNFNSVNSSINSMNPSLVGENGDGDNDDDDGWEFRGADSKPQVGDDKDGQIKDEPVPTVKFDGTGLSWDMLHSDSSELNTKEVKLDEKHFTASLTNAEEDFGDADGWDFKGAEPELQVKHSKDDGRIPENFEFDFGNGVHGQLNFGFDFNSSNENKQNDIENKLHYPQVDAKVGSDENSWTIKDAFSKGGSNDKEETKVAEVSLGVEPLVFDDEVQGNKVRTENHKGALPLFLFGDEETEADDPVIHEDFSTQKSTSDQRVGIMKPHLNISINDLISSLYSQAEQSTSVNDEQSLNDNGLNSTKIVIPSNLANANHDIDDDSWEFQDASTGARNEDQTSVLGLEQSHAKYSTKIELNDFVEFFSNLKKELHYIALCHLENLKKTQSAAALSGEDAKVQALDKEIQDLNSELHQYSIFSGVVHSDDCSPGNVCLNIFVEVLQEPKFQAFESECRLTKKLSLAESNFRSANELLKYVDLTLKILTSASREDQFSYISAWSKMLSVCAQELRHGAFIWKQSLQESVHEQILSKPQGKKYVLALGEIYRVVEVLGSSVKLYKPWMLASSTDTMDIFALLSECSSLWSSSGLEEALHSILISPDFEYDESLKALLESIKYIHDLDAFELYNHAFSGQGPICKLSALTIRTVPGMKTVVWNGEKCFLTLANLWTNLVSSDPPNLPCIHVG</sequence>
<feature type="region of interest" description="Disordered" evidence="1">
    <location>
        <begin position="24"/>
        <end position="44"/>
    </location>
</feature>
<dbReference type="STRING" id="3983.A0A2C9VBG3"/>
<dbReference type="AlphaFoldDB" id="A0A2C9VBG3"/>
<accession>A0A2C9VBG3</accession>
<dbReference type="EMBL" id="CM004395">
    <property type="protein sequence ID" value="OAY42267.1"/>
    <property type="molecule type" value="Genomic_DNA"/>
</dbReference>
<feature type="compositionally biased region" description="Polar residues" evidence="1">
    <location>
        <begin position="317"/>
        <end position="326"/>
    </location>
</feature>
<gene>
    <name evidence="3" type="ORF">MANES_09G166100v8</name>
</gene>
<feature type="compositionally biased region" description="Basic and acidic residues" evidence="1">
    <location>
        <begin position="377"/>
        <end position="400"/>
    </location>
</feature>
<evidence type="ECO:0000313" key="3">
    <source>
        <dbReference type="EMBL" id="OAY42267.1"/>
    </source>
</evidence>
<dbReference type="Pfam" id="PF25999">
    <property type="entry name" value="SYNRG_C"/>
    <property type="match status" value="1"/>
</dbReference>
<proteinExistence type="predicted"/>
<feature type="region of interest" description="Disordered" evidence="1">
    <location>
        <begin position="359"/>
        <end position="405"/>
    </location>
</feature>
<dbReference type="Gramene" id="Manes.09G166100.4.v8.1">
    <property type="protein sequence ID" value="Manes.09G166100.4.v8.1.CDS"/>
    <property type="gene ID" value="Manes.09G166100.v8.1"/>
</dbReference>
<feature type="compositionally biased region" description="Acidic residues" evidence="1">
    <location>
        <begin position="367"/>
        <end position="376"/>
    </location>
</feature>
<dbReference type="InterPro" id="IPR059024">
    <property type="entry name" value="SYNRG_C"/>
</dbReference>
<keyword evidence="4" id="KW-1185">Reference proteome</keyword>
<feature type="domain" description="Synergin gamma C-terminal" evidence="2">
    <location>
        <begin position="831"/>
        <end position="1023"/>
    </location>
</feature>
<evidence type="ECO:0000259" key="2">
    <source>
        <dbReference type="Pfam" id="PF25999"/>
    </source>
</evidence>
<dbReference type="OrthoDB" id="765227at2759"/>
<comment type="caution">
    <text evidence="3">The sequence shown here is derived from an EMBL/GenBank/DDBJ whole genome shotgun (WGS) entry which is preliminary data.</text>
</comment>
<dbReference type="Proteomes" id="UP000091857">
    <property type="component" value="Chromosome 9"/>
</dbReference>
<organism evidence="3 4">
    <name type="scientific">Manihot esculenta</name>
    <name type="common">Cassava</name>
    <name type="synonym">Jatropha manihot</name>
    <dbReference type="NCBI Taxonomy" id="3983"/>
    <lineage>
        <taxon>Eukaryota</taxon>
        <taxon>Viridiplantae</taxon>
        <taxon>Streptophyta</taxon>
        <taxon>Embryophyta</taxon>
        <taxon>Tracheophyta</taxon>
        <taxon>Spermatophyta</taxon>
        <taxon>Magnoliopsida</taxon>
        <taxon>eudicotyledons</taxon>
        <taxon>Gunneridae</taxon>
        <taxon>Pentapetalae</taxon>
        <taxon>rosids</taxon>
        <taxon>fabids</taxon>
        <taxon>Malpighiales</taxon>
        <taxon>Euphorbiaceae</taxon>
        <taxon>Crotonoideae</taxon>
        <taxon>Manihoteae</taxon>
        <taxon>Manihot</taxon>
    </lineage>
</organism>
<feature type="region of interest" description="Disordered" evidence="1">
    <location>
        <begin position="168"/>
        <end position="189"/>
    </location>
</feature>
<evidence type="ECO:0000313" key="4">
    <source>
        <dbReference type="Proteomes" id="UP000091857"/>
    </source>
</evidence>
<dbReference type="PANTHER" id="PTHR35701">
    <property type="entry name" value="OS11G0148400 PROTEIN"/>
    <property type="match status" value="1"/>
</dbReference>
<name>A0A2C9VBG3_MANES</name>
<feature type="compositionally biased region" description="Polar residues" evidence="1">
    <location>
        <begin position="179"/>
        <end position="189"/>
    </location>
</feature>
<protein>
    <recommendedName>
        <fullName evidence="2">Synergin gamma C-terminal domain-containing protein</fullName>
    </recommendedName>
</protein>
<evidence type="ECO:0000256" key="1">
    <source>
        <dbReference type="SAM" id="MobiDB-lite"/>
    </source>
</evidence>
<feature type="region of interest" description="Disordered" evidence="1">
    <location>
        <begin position="79"/>
        <end position="101"/>
    </location>
</feature>